<comment type="caution">
    <text evidence="4">The sequence shown here is derived from an EMBL/GenBank/DDBJ whole genome shotgun (WGS) entry which is preliminary data.</text>
</comment>
<feature type="domain" description="Carrier" evidence="3">
    <location>
        <begin position="4"/>
        <end position="81"/>
    </location>
</feature>
<dbReference type="AlphaFoldDB" id="A0A646KRU8"/>
<evidence type="ECO:0000259" key="3">
    <source>
        <dbReference type="PROSITE" id="PS50075"/>
    </source>
</evidence>
<dbReference type="OrthoDB" id="3215648at2"/>
<dbReference type="RefSeq" id="WP_153526112.1">
    <property type="nucleotide sequence ID" value="NZ_JBEPDZ010000019.1"/>
</dbReference>
<dbReference type="Gene3D" id="1.10.1200.10">
    <property type="entry name" value="ACP-like"/>
    <property type="match status" value="1"/>
</dbReference>
<protein>
    <submittedName>
        <fullName evidence="4">Acyl carrier protein</fullName>
    </submittedName>
</protein>
<keyword evidence="1" id="KW-0596">Phosphopantetheine</keyword>
<proteinExistence type="predicted"/>
<evidence type="ECO:0000313" key="5">
    <source>
        <dbReference type="Proteomes" id="UP000419138"/>
    </source>
</evidence>
<organism evidence="4 5">
    <name type="scientific">Streptomyces jumonjinensis</name>
    <dbReference type="NCBI Taxonomy" id="1945"/>
    <lineage>
        <taxon>Bacteria</taxon>
        <taxon>Bacillati</taxon>
        <taxon>Actinomycetota</taxon>
        <taxon>Actinomycetes</taxon>
        <taxon>Kitasatosporales</taxon>
        <taxon>Streptomycetaceae</taxon>
        <taxon>Streptomyces</taxon>
    </lineage>
</organism>
<dbReference type="PROSITE" id="PS50075">
    <property type="entry name" value="CARRIER"/>
    <property type="match status" value="1"/>
</dbReference>
<reference evidence="4 5" key="1">
    <citation type="submission" date="2019-05" db="EMBL/GenBank/DDBJ databases">
        <title>Comparative genomics and metabolomics analyses of clavulanic acid producing Streptomyces species provides insight into specialized metabolism and evolution of beta-lactam biosynthetic gene clusters.</title>
        <authorList>
            <person name="Moore M.A."/>
            <person name="Cruz-Morales P."/>
            <person name="Barona Gomez F."/>
            <person name="Kapil T."/>
        </authorList>
    </citation>
    <scope>NUCLEOTIDE SEQUENCE [LARGE SCALE GENOMIC DNA]</scope>
    <source>
        <strain evidence="4 5">NRRL 5741</strain>
    </source>
</reference>
<accession>A0A646KRU8</accession>
<dbReference type="SUPFAM" id="SSF47336">
    <property type="entry name" value="ACP-like"/>
    <property type="match status" value="1"/>
</dbReference>
<sequence>MTETVTPEELAGLMRQNAGIPVEPVDLTDHPDTSFEEYGLDSLGLLGIVAALENRHGSTMPADAEKCRTPGEFLDLVNQTLTKSGA</sequence>
<keyword evidence="2" id="KW-0597">Phosphoprotein</keyword>
<dbReference type="Pfam" id="PF00550">
    <property type="entry name" value="PP-binding"/>
    <property type="match status" value="1"/>
</dbReference>
<dbReference type="PROSITE" id="PS00012">
    <property type="entry name" value="PHOSPHOPANTETHEINE"/>
    <property type="match status" value="1"/>
</dbReference>
<dbReference type="InterPro" id="IPR006162">
    <property type="entry name" value="Ppantetheine_attach_site"/>
</dbReference>
<dbReference type="InterPro" id="IPR009081">
    <property type="entry name" value="PP-bd_ACP"/>
</dbReference>
<gene>
    <name evidence="4" type="ORF">FF041_33055</name>
</gene>
<dbReference type="InterPro" id="IPR036736">
    <property type="entry name" value="ACP-like_sf"/>
</dbReference>
<keyword evidence="5" id="KW-1185">Reference proteome</keyword>
<name>A0A646KRU8_STRJU</name>
<evidence type="ECO:0000256" key="2">
    <source>
        <dbReference type="ARBA" id="ARBA00022553"/>
    </source>
</evidence>
<evidence type="ECO:0000313" key="4">
    <source>
        <dbReference type="EMBL" id="MQT04798.1"/>
    </source>
</evidence>
<dbReference type="Proteomes" id="UP000419138">
    <property type="component" value="Unassembled WGS sequence"/>
</dbReference>
<evidence type="ECO:0000256" key="1">
    <source>
        <dbReference type="ARBA" id="ARBA00022450"/>
    </source>
</evidence>
<dbReference type="EMBL" id="VCLA01000194">
    <property type="protein sequence ID" value="MQT04798.1"/>
    <property type="molecule type" value="Genomic_DNA"/>
</dbReference>